<name>A0A3P8WDT1_CYNSE</name>
<evidence type="ECO:0000256" key="19">
    <source>
        <dbReference type="ARBA" id="ARBA00044717"/>
    </source>
</evidence>
<dbReference type="PANTHER" id="PTHR10571:SF0">
    <property type="entry name" value="UDP-N-ACETYLGLUCOSAMINE--DOLICHYL-PHOSPHATE N-ACETYLGLUCOSAMINEPHOSPHOTRANSFERASE"/>
    <property type="match status" value="1"/>
</dbReference>
<evidence type="ECO:0000256" key="5">
    <source>
        <dbReference type="ARBA" id="ARBA00011738"/>
    </source>
</evidence>
<dbReference type="STRING" id="244447.ENSCSEP00000022805"/>
<comment type="function">
    <text evidence="19">UDP-N-acetylglucosamine--dolichyl-phosphate N-acetylglucosaminephosphotransferase that operates in the biosynthetic pathway of dolichol-linked oligosaccharides, the glycan precursors employed in protein asparagine (N)-glycosylation. The assembly of dolichol-linked oligosaccharides begins on the cytosolic side of the endoplasmic reticulum membrane and finishes in its lumen. The sequential addition of sugars to dolichol pyrophosphate produces dolichol-linked oligosaccharides containing fourteen sugars, including two GlcNAcs, nine mannoses and three glucoses. Once assembled, the oligosaccharide is transferred from the lipid to nascent proteins by oligosaccharyltransferases. Catalyzes the initial step of dolichol-linked oligosaccharide biosynthesis, transfering GlcNAc-1-P from cytosolic UDP-GlcNAc onto the carrier lipid dolichyl phosphate (P-dolichol), yielding GlcNAc-P-P-dolichol embedded in the cytoplasmic leaflet of the endoplasmic reticulum membrane.</text>
</comment>
<feature type="transmembrane region" description="Helical" evidence="21">
    <location>
        <begin position="234"/>
        <end position="251"/>
    </location>
</feature>
<evidence type="ECO:0000256" key="12">
    <source>
        <dbReference type="ARBA" id="ARBA00022824"/>
    </source>
</evidence>
<evidence type="ECO:0000256" key="10">
    <source>
        <dbReference type="ARBA" id="ARBA00022692"/>
    </source>
</evidence>
<dbReference type="UniPathway" id="UPA00378"/>
<feature type="transmembrane region" description="Helical" evidence="21">
    <location>
        <begin position="127"/>
        <end position="147"/>
    </location>
</feature>
<protein>
    <recommendedName>
        <fullName evidence="7">UDP-N-acetylglucosamine--dolichyl-phosphate N-acetylglucosaminephosphotransferase</fullName>
        <ecNumber evidence="6">2.7.8.15</ecNumber>
    </recommendedName>
    <alternativeName>
        <fullName evidence="17">GlcNAc-1-P transferase</fullName>
    </alternativeName>
    <alternativeName>
        <fullName evidence="18">N-acetylglucosamine-1-phosphate transferase</fullName>
    </alternativeName>
</protein>
<evidence type="ECO:0000256" key="14">
    <source>
        <dbReference type="ARBA" id="ARBA00022989"/>
    </source>
</evidence>
<keyword evidence="14 21" id="KW-1133">Transmembrane helix</keyword>
<evidence type="ECO:0000256" key="16">
    <source>
        <dbReference type="ARBA" id="ARBA00023180"/>
    </source>
</evidence>
<comment type="subunit">
    <text evidence="5">Homodimer.</text>
</comment>
<dbReference type="GO" id="GO:0016757">
    <property type="term" value="F:glycosyltransferase activity"/>
    <property type="evidence" value="ECO:0007669"/>
    <property type="project" value="UniProtKB-KW"/>
</dbReference>
<keyword evidence="12" id="KW-0256">Endoplasmic reticulum</keyword>
<evidence type="ECO:0000256" key="21">
    <source>
        <dbReference type="SAM" id="Phobius"/>
    </source>
</evidence>
<dbReference type="GO" id="GO:0005789">
    <property type="term" value="C:endoplasmic reticulum membrane"/>
    <property type="evidence" value="ECO:0007669"/>
    <property type="project" value="UniProtKB-SubCell"/>
</dbReference>
<dbReference type="FunCoup" id="A0A3P8WDT1">
    <property type="interactions" value="998"/>
</dbReference>
<sequence length="388" mass="43175">MPAAAALPVLPLLINVSMSLLGFVATLKVIPAFKHHFISAGLFGFDLNKVTKEQVPESQGVISGTVFLIVLFCFIPVPFLSCFMGDQCMGFPHDEFVQLIGALLAICCMIFLGFADDVLNLRWRHKLLLPTIASLPLLMVYFTNFGNTIIVVPKPFRAILGLHLDLGILYYVYMGMLAVFCTNAINILAGINGIESGQALFISGSIIIFNVLELNGLCYFPFLYPSSVFVGDTFCYFAGMTFAVVGILGHFSKTMLLFFLPQVVNFVYSLPQLLHIIPCPRHRLPRLNADTGKLGMSYAKFKRKDVSKLGHMILKVAELLKVLQIHQSQKEDDDVIECNNMTLINLVLKIIGPVHERTLTVIMLMIQVMGSAIAFGIRYHLVRLFYDV</sequence>
<keyword evidence="9" id="KW-0808">Transferase</keyword>
<comment type="cofactor">
    <cofactor evidence="1">
        <name>Mg(2+)</name>
        <dbReference type="ChEBI" id="CHEBI:18420"/>
    </cofactor>
</comment>
<evidence type="ECO:0000256" key="4">
    <source>
        <dbReference type="ARBA" id="ARBA00009317"/>
    </source>
</evidence>
<comment type="pathway">
    <text evidence="3">Protein modification; protein glycosylation.</text>
</comment>
<evidence type="ECO:0000256" key="17">
    <source>
        <dbReference type="ARBA" id="ARBA00029567"/>
    </source>
</evidence>
<keyword evidence="11" id="KW-0479">Metal-binding</keyword>
<evidence type="ECO:0000256" key="11">
    <source>
        <dbReference type="ARBA" id="ARBA00022723"/>
    </source>
</evidence>
<feature type="transmembrane region" description="Helical" evidence="21">
    <location>
        <begin position="200"/>
        <end position="222"/>
    </location>
</feature>
<evidence type="ECO:0000256" key="20">
    <source>
        <dbReference type="ARBA" id="ARBA00045078"/>
    </source>
</evidence>
<keyword evidence="15 21" id="KW-0472">Membrane</keyword>
<keyword evidence="8" id="KW-0328">Glycosyltransferase</keyword>
<dbReference type="PANTHER" id="PTHR10571">
    <property type="entry name" value="UDP-N-ACETYLGLUCOSAMINE--DOLICHYL-PHOSPHATE N-ACETYLGLUCOSAMINEPHOSPHOTRANSFERASE"/>
    <property type="match status" value="1"/>
</dbReference>
<dbReference type="InParanoid" id="A0A3P8WDT1"/>
<evidence type="ECO:0000256" key="15">
    <source>
        <dbReference type="ARBA" id="ARBA00023136"/>
    </source>
</evidence>
<keyword evidence="16" id="KW-0325">Glycoprotein</keyword>
<reference evidence="23 24" key="1">
    <citation type="journal article" date="2014" name="Nat. Genet.">
        <title>Whole-genome sequence of a flatfish provides insights into ZW sex chromosome evolution and adaptation to a benthic lifestyle.</title>
        <authorList>
            <person name="Chen S."/>
            <person name="Zhang G."/>
            <person name="Shao C."/>
            <person name="Huang Q."/>
            <person name="Liu G."/>
            <person name="Zhang P."/>
            <person name="Song W."/>
            <person name="An N."/>
            <person name="Chalopin D."/>
            <person name="Volff J.N."/>
            <person name="Hong Y."/>
            <person name="Li Q."/>
            <person name="Sha Z."/>
            <person name="Zhou H."/>
            <person name="Xie M."/>
            <person name="Yu Q."/>
            <person name="Liu Y."/>
            <person name="Xiang H."/>
            <person name="Wang N."/>
            <person name="Wu K."/>
            <person name="Yang C."/>
            <person name="Zhou Q."/>
            <person name="Liao X."/>
            <person name="Yang L."/>
            <person name="Hu Q."/>
            <person name="Zhang J."/>
            <person name="Meng L."/>
            <person name="Jin L."/>
            <person name="Tian Y."/>
            <person name="Lian J."/>
            <person name="Yang J."/>
            <person name="Miao G."/>
            <person name="Liu S."/>
            <person name="Liang Z."/>
            <person name="Yan F."/>
            <person name="Li Y."/>
            <person name="Sun B."/>
            <person name="Zhang H."/>
            <person name="Zhang J."/>
            <person name="Zhu Y."/>
            <person name="Du M."/>
            <person name="Zhao Y."/>
            <person name="Schartl M."/>
            <person name="Tang Q."/>
            <person name="Wang J."/>
        </authorList>
    </citation>
    <scope>NUCLEOTIDE SEQUENCE</scope>
</reference>
<dbReference type="InterPro" id="IPR033895">
    <property type="entry name" value="GPT"/>
</dbReference>
<dbReference type="OMA" id="LPHFNAR"/>
<evidence type="ECO:0000256" key="18">
    <source>
        <dbReference type="ARBA" id="ARBA00033238"/>
    </source>
</evidence>
<dbReference type="GO" id="GO:0046872">
    <property type="term" value="F:metal ion binding"/>
    <property type="evidence" value="ECO:0007669"/>
    <property type="project" value="UniProtKB-KW"/>
</dbReference>
<feature type="transmembrane region" description="Helical" evidence="21">
    <location>
        <begin position="96"/>
        <end position="115"/>
    </location>
</feature>
<dbReference type="Pfam" id="PF21383">
    <property type="entry name" value="DPAGT1_ins"/>
    <property type="match status" value="1"/>
</dbReference>
<feature type="transmembrane region" description="Helical" evidence="21">
    <location>
        <begin position="359"/>
        <end position="381"/>
    </location>
</feature>
<evidence type="ECO:0000256" key="3">
    <source>
        <dbReference type="ARBA" id="ARBA00004922"/>
    </source>
</evidence>
<feature type="transmembrane region" description="Helical" evidence="21">
    <location>
        <begin position="168"/>
        <end position="194"/>
    </location>
</feature>
<dbReference type="EC" id="2.7.8.15" evidence="6"/>
<dbReference type="InterPro" id="IPR000715">
    <property type="entry name" value="Glycosyl_transferase_4"/>
</dbReference>
<evidence type="ECO:0000313" key="23">
    <source>
        <dbReference type="Ensembl" id="ENSCSEP00000022805.1"/>
    </source>
</evidence>
<comment type="subcellular location">
    <subcellularLocation>
        <location evidence="2">Endoplasmic reticulum membrane</location>
        <topology evidence="2">Multi-pass membrane protein</topology>
    </subcellularLocation>
</comment>
<dbReference type="Ensembl" id="ENSCSET00000023098.1">
    <property type="protein sequence ID" value="ENSCSEP00000022805.1"/>
    <property type="gene ID" value="ENSCSEG00000014524.1"/>
</dbReference>
<comment type="catalytic activity">
    <reaction evidence="20">
        <text>a di-trans,poly-cis-dolichyl phosphate + UDP-N-acetyl-alpha-D-glucosamine = an N-acetyl-alpha-D-glucosaminyl-diphospho-di-trans,poly-cis-dolichol + UMP</text>
        <dbReference type="Rhea" id="RHEA:13289"/>
        <dbReference type="Rhea" id="RHEA-COMP:19498"/>
        <dbReference type="Rhea" id="RHEA-COMP:19507"/>
        <dbReference type="ChEBI" id="CHEBI:57683"/>
        <dbReference type="ChEBI" id="CHEBI:57705"/>
        <dbReference type="ChEBI" id="CHEBI:57865"/>
        <dbReference type="ChEBI" id="CHEBI:58427"/>
        <dbReference type="EC" id="2.7.8.15"/>
    </reaction>
    <physiologicalReaction direction="left-to-right" evidence="20">
        <dbReference type="Rhea" id="RHEA:13290"/>
    </physiologicalReaction>
</comment>
<evidence type="ECO:0000256" key="2">
    <source>
        <dbReference type="ARBA" id="ARBA00004477"/>
    </source>
</evidence>
<feature type="domain" description="DPAGT1 insertion" evidence="22">
    <location>
        <begin position="298"/>
        <end position="340"/>
    </location>
</feature>
<dbReference type="GeneTree" id="ENSGT00390000011424"/>
<evidence type="ECO:0000256" key="8">
    <source>
        <dbReference type="ARBA" id="ARBA00022676"/>
    </source>
</evidence>
<accession>A0A3P8WDT1</accession>
<dbReference type="Pfam" id="PF00953">
    <property type="entry name" value="Glycos_transf_4"/>
    <property type="match status" value="1"/>
</dbReference>
<keyword evidence="10 21" id="KW-0812">Transmembrane</keyword>
<feature type="transmembrane region" description="Helical" evidence="21">
    <location>
        <begin position="61"/>
        <end position="84"/>
    </location>
</feature>
<dbReference type="AlphaFoldDB" id="A0A3P8WDT1"/>
<dbReference type="Proteomes" id="UP000265120">
    <property type="component" value="Chromosome 19"/>
</dbReference>
<evidence type="ECO:0000256" key="9">
    <source>
        <dbReference type="ARBA" id="ARBA00022679"/>
    </source>
</evidence>
<keyword evidence="24" id="KW-1185">Reference proteome</keyword>
<dbReference type="InterPro" id="IPR048439">
    <property type="entry name" value="DPAGT1_ins"/>
</dbReference>
<dbReference type="CDD" id="cd06855">
    <property type="entry name" value="GT_GPT_euk"/>
    <property type="match status" value="1"/>
</dbReference>
<evidence type="ECO:0000256" key="6">
    <source>
        <dbReference type="ARBA" id="ARBA00013225"/>
    </source>
</evidence>
<evidence type="ECO:0000259" key="22">
    <source>
        <dbReference type="Pfam" id="PF21383"/>
    </source>
</evidence>
<dbReference type="GO" id="GO:0006488">
    <property type="term" value="P:dolichol-linked oligosaccharide biosynthetic process"/>
    <property type="evidence" value="ECO:0007669"/>
    <property type="project" value="InterPro"/>
</dbReference>
<evidence type="ECO:0000256" key="1">
    <source>
        <dbReference type="ARBA" id="ARBA00001946"/>
    </source>
</evidence>
<proteinExistence type="inferred from homology"/>
<keyword evidence="13" id="KW-0460">Magnesium</keyword>
<evidence type="ECO:0000256" key="7">
    <source>
        <dbReference type="ARBA" id="ARBA00017659"/>
    </source>
</evidence>
<reference evidence="23" key="3">
    <citation type="submission" date="2025-09" db="UniProtKB">
        <authorList>
            <consortium name="Ensembl"/>
        </authorList>
    </citation>
    <scope>IDENTIFICATION</scope>
</reference>
<organism evidence="23 24">
    <name type="scientific">Cynoglossus semilaevis</name>
    <name type="common">Tongue sole</name>
    <dbReference type="NCBI Taxonomy" id="244447"/>
    <lineage>
        <taxon>Eukaryota</taxon>
        <taxon>Metazoa</taxon>
        <taxon>Chordata</taxon>
        <taxon>Craniata</taxon>
        <taxon>Vertebrata</taxon>
        <taxon>Euteleostomi</taxon>
        <taxon>Actinopterygii</taxon>
        <taxon>Neopterygii</taxon>
        <taxon>Teleostei</taxon>
        <taxon>Neoteleostei</taxon>
        <taxon>Acanthomorphata</taxon>
        <taxon>Carangaria</taxon>
        <taxon>Pleuronectiformes</taxon>
        <taxon>Pleuronectoidei</taxon>
        <taxon>Cynoglossidae</taxon>
        <taxon>Cynoglossinae</taxon>
        <taxon>Cynoglossus</taxon>
    </lineage>
</organism>
<reference evidence="23" key="2">
    <citation type="submission" date="2025-08" db="UniProtKB">
        <authorList>
            <consortium name="Ensembl"/>
        </authorList>
    </citation>
    <scope>IDENTIFICATION</scope>
</reference>
<dbReference type="GO" id="GO:0003975">
    <property type="term" value="F:UDP-N-acetylglucosamine-dolichyl-phosphate N-acetylglucosaminephosphotransferase activity"/>
    <property type="evidence" value="ECO:0007669"/>
    <property type="project" value="UniProtKB-EC"/>
</dbReference>
<evidence type="ECO:0000313" key="24">
    <source>
        <dbReference type="Proteomes" id="UP000265120"/>
    </source>
</evidence>
<comment type="similarity">
    <text evidence="4">Belongs to the glycosyltransferase 4 family.</text>
</comment>
<evidence type="ECO:0000256" key="13">
    <source>
        <dbReference type="ARBA" id="ARBA00022842"/>
    </source>
</evidence>